<keyword evidence="6" id="KW-0460">Magnesium</keyword>
<dbReference type="AlphaFoldDB" id="A0A645C341"/>
<dbReference type="GO" id="GO:0005634">
    <property type="term" value="C:nucleus"/>
    <property type="evidence" value="ECO:0007669"/>
    <property type="project" value="TreeGrafter"/>
</dbReference>
<dbReference type="PANTHER" id="PTHR22748">
    <property type="entry name" value="AP ENDONUCLEASE"/>
    <property type="match status" value="1"/>
</dbReference>
<dbReference type="InterPro" id="IPR020848">
    <property type="entry name" value="AP_endonuclease_F1_CS"/>
</dbReference>
<keyword evidence="4" id="KW-0479">Metal-binding</keyword>
<dbReference type="PROSITE" id="PS00727">
    <property type="entry name" value="AP_NUCLEASE_F1_2"/>
    <property type="match status" value="1"/>
</dbReference>
<sequence length="79" mass="9236">MTRLLENGFVDSFRHFYPDKTEAYSWWSYIGGARSRNAGWRIDYFLLSERFIGHVKDSYILADVLGSDHCPVMIELDAE</sequence>
<evidence type="ECO:0000256" key="2">
    <source>
        <dbReference type="ARBA" id="ARBA00001946"/>
    </source>
</evidence>
<proteinExistence type="inferred from homology"/>
<protein>
    <submittedName>
        <fullName evidence="8">Exodeoxyribonuclease</fullName>
        <ecNumber evidence="8">3.1.11.2</ecNumber>
    </submittedName>
</protein>
<evidence type="ECO:0000256" key="5">
    <source>
        <dbReference type="ARBA" id="ARBA00022801"/>
    </source>
</evidence>
<dbReference type="GO" id="GO:0003677">
    <property type="term" value="F:DNA binding"/>
    <property type="evidence" value="ECO:0007669"/>
    <property type="project" value="InterPro"/>
</dbReference>
<gene>
    <name evidence="8" type="primary">exoA_25</name>
    <name evidence="8" type="ORF">SDC9_118749</name>
</gene>
<dbReference type="NCBIfam" id="TIGR00633">
    <property type="entry name" value="xth"/>
    <property type="match status" value="1"/>
</dbReference>
<dbReference type="SUPFAM" id="SSF56219">
    <property type="entry name" value="DNase I-like"/>
    <property type="match status" value="1"/>
</dbReference>
<dbReference type="GO" id="GO:0006284">
    <property type="term" value="P:base-excision repair"/>
    <property type="evidence" value="ECO:0007669"/>
    <property type="project" value="TreeGrafter"/>
</dbReference>
<feature type="domain" description="Endonuclease/exonuclease/phosphatase" evidence="7">
    <location>
        <begin position="4"/>
        <end position="69"/>
    </location>
</feature>
<dbReference type="PROSITE" id="PS00728">
    <property type="entry name" value="AP_NUCLEASE_F1_3"/>
    <property type="match status" value="1"/>
</dbReference>
<dbReference type="InterPro" id="IPR036691">
    <property type="entry name" value="Endo/exonu/phosph_ase_sf"/>
</dbReference>
<name>A0A645C341_9ZZZZ</name>
<organism evidence="8">
    <name type="scientific">bioreactor metagenome</name>
    <dbReference type="NCBI Taxonomy" id="1076179"/>
    <lineage>
        <taxon>unclassified sequences</taxon>
        <taxon>metagenomes</taxon>
        <taxon>ecological metagenomes</taxon>
    </lineage>
</organism>
<dbReference type="EC" id="3.1.11.2" evidence="8"/>
<dbReference type="GO" id="GO:0046872">
    <property type="term" value="F:metal ion binding"/>
    <property type="evidence" value="ECO:0007669"/>
    <property type="project" value="UniProtKB-KW"/>
</dbReference>
<reference evidence="8" key="1">
    <citation type="submission" date="2019-08" db="EMBL/GenBank/DDBJ databases">
        <authorList>
            <person name="Kucharzyk K."/>
            <person name="Murdoch R.W."/>
            <person name="Higgins S."/>
            <person name="Loffler F."/>
        </authorList>
    </citation>
    <scope>NUCLEOTIDE SEQUENCE</scope>
</reference>
<evidence type="ECO:0000256" key="3">
    <source>
        <dbReference type="ARBA" id="ARBA00007092"/>
    </source>
</evidence>
<dbReference type="GO" id="GO:0008311">
    <property type="term" value="F:double-stranded DNA 3'-5' DNA exonuclease activity"/>
    <property type="evidence" value="ECO:0007669"/>
    <property type="project" value="UniProtKB-EC"/>
</dbReference>
<comment type="similarity">
    <text evidence="3">Belongs to the DNA repair enzymes AP/ExoA family.</text>
</comment>
<dbReference type="GO" id="GO:0003906">
    <property type="term" value="F:DNA-(apurinic or apyrimidinic site) endonuclease activity"/>
    <property type="evidence" value="ECO:0007669"/>
    <property type="project" value="TreeGrafter"/>
</dbReference>
<evidence type="ECO:0000256" key="6">
    <source>
        <dbReference type="ARBA" id="ARBA00022842"/>
    </source>
</evidence>
<evidence type="ECO:0000259" key="7">
    <source>
        <dbReference type="Pfam" id="PF03372"/>
    </source>
</evidence>
<comment type="caution">
    <text evidence="8">The sequence shown here is derived from an EMBL/GenBank/DDBJ whole genome shotgun (WGS) entry which is preliminary data.</text>
</comment>
<dbReference type="Pfam" id="PF03372">
    <property type="entry name" value="Exo_endo_phos"/>
    <property type="match status" value="1"/>
</dbReference>
<accession>A0A645C341</accession>
<evidence type="ECO:0000313" key="8">
    <source>
        <dbReference type="EMBL" id="MPM71778.1"/>
    </source>
</evidence>
<dbReference type="PANTHER" id="PTHR22748:SF6">
    <property type="entry name" value="DNA-(APURINIC OR APYRIMIDINIC SITE) ENDONUCLEASE"/>
    <property type="match status" value="1"/>
</dbReference>
<dbReference type="Gene3D" id="3.60.10.10">
    <property type="entry name" value="Endonuclease/exonuclease/phosphatase"/>
    <property type="match status" value="1"/>
</dbReference>
<evidence type="ECO:0000256" key="4">
    <source>
        <dbReference type="ARBA" id="ARBA00022723"/>
    </source>
</evidence>
<dbReference type="EMBL" id="VSSQ01024328">
    <property type="protein sequence ID" value="MPM71778.1"/>
    <property type="molecule type" value="Genomic_DNA"/>
</dbReference>
<dbReference type="GO" id="GO:0008081">
    <property type="term" value="F:phosphoric diester hydrolase activity"/>
    <property type="evidence" value="ECO:0007669"/>
    <property type="project" value="TreeGrafter"/>
</dbReference>
<dbReference type="InterPro" id="IPR004808">
    <property type="entry name" value="AP_endonuc_1"/>
</dbReference>
<keyword evidence="5 8" id="KW-0378">Hydrolase</keyword>
<dbReference type="InterPro" id="IPR005135">
    <property type="entry name" value="Endo/exonuclease/phosphatase"/>
</dbReference>
<evidence type="ECO:0000256" key="1">
    <source>
        <dbReference type="ARBA" id="ARBA00001936"/>
    </source>
</evidence>
<comment type="cofactor">
    <cofactor evidence="2">
        <name>Mg(2+)</name>
        <dbReference type="ChEBI" id="CHEBI:18420"/>
    </cofactor>
</comment>
<comment type="cofactor">
    <cofactor evidence="1">
        <name>Mn(2+)</name>
        <dbReference type="ChEBI" id="CHEBI:29035"/>
    </cofactor>
</comment>